<dbReference type="SFLD" id="SFLDS00029">
    <property type="entry name" value="Radical_SAM"/>
    <property type="match status" value="1"/>
</dbReference>
<reference evidence="7 8" key="1">
    <citation type="submission" date="2018-06" db="EMBL/GenBank/DDBJ databases">
        <authorList>
            <consortium name="Pathogen Informatics"/>
            <person name="Doyle S."/>
        </authorList>
    </citation>
    <scope>NUCLEOTIDE SEQUENCE [LARGE SCALE GENOMIC DNA]</scope>
    <source>
        <strain evidence="7 8">NCTC13184</strain>
    </source>
</reference>
<keyword evidence="3" id="KW-0479">Metal-binding</keyword>
<keyword evidence="7" id="KW-0560">Oxidoreductase</keyword>
<accession>A0A378X6A6</accession>
<keyword evidence="4" id="KW-0408">Iron</keyword>
<dbReference type="PANTHER" id="PTHR13932">
    <property type="entry name" value="COPROPORPHYRINIGEN III OXIDASE"/>
    <property type="match status" value="1"/>
</dbReference>
<evidence type="ECO:0000256" key="5">
    <source>
        <dbReference type="ARBA" id="ARBA00023014"/>
    </source>
</evidence>
<dbReference type="SFLD" id="SFLDG01065">
    <property type="entry name" value="anaerobic_coproporphyrinogen-I"/>
    <property type="match status" value="1"/>
</dbReference>
<evidence type="ECO:0000259" key="6">
    <source>
        <dbReference type="PROSITE" id="PS51918"/>
    </source>
</evidence>
<dbReference type="InterPro" id="IPR007197">
    <property type="entry name" value="rSAM"/>
</dbReference>
<dbReference type="Proteomes" id="UP000255082">
    <property type="component" value="Unassembled WGS sequence"/>
</dbReference>
<dbReference type="GO" id="GO:0006779">
    <property type="term" value="P:porphyrin-containing compound biosynthetic process"/>
    <property type="evidence" value="ECO:0007669"/>
    <property type="project" value="TreeGrafter"/>
</dbReference>
<dbReference type="CDD" id="cd01335">
    <property type="entry name" value="Radical_SAM"/>
    <property type="match status" value="1"/>
</dbReference>
<gene>
    <name evidence="7" type="primary">hemN_2</name>
    <name evidence="7" type="ORF">NCTC13184_07217</name>
</gene>
<feature type="domain" description="Radical SAM core" evidence="6">
    <location>
        <begin position="38"/>
        <end position="273"/>
    </location>
</feature>
<evidence type="ECO:0000256" key="3">
    <source>
        <dbReference type="ARBA" id="ARBA00022723"/>
    </source>
</evidence>
<dbReference type="InterPro" id="IPR058240">
    <property type="entry name" value="rSAM_sf"/>
</dbReference>
<dbReference type="InterPro" id="IPR034505">
    <property type="entry name" value="Coproporphyrinogen-III_oxidase"/>
</dbReference>
<dbReference type="InterPro" id="IPR006638">
    <property type="entry name" value="Elp3/MiaA/NifB-like_rSAM"/>
</dbReference>
<dbReference type="Pfam" id="PF04055">
    <property type="entry name" value="Radical_SAM"/>
    <property type="match status" value="1"/>
</dbReference>
<dbReference type="InterPro" id="IPR013785">
    <property type="entry name" value="Aldolase_TIM"/>
</dbReference>
<dbReference type="Gene3D" id="3.20.20.70">
    <property type="entry name" value="Aldolase class I"/>
    <property type="match status" value="1"/>
</dbReference>
<dbReference type="GO" id="GO:0051539">
    <property type="term" value="F:4 iron, 4 sulfur cluster binding"/>
    <property type="evidence" value="ECO:0007669"/>
    <property type="project" value="TreeGrafter"/>
</dbReference>
<dbReference type="PROSITE" id="PS51918">
    <property type="entry name" value="RADICAL_SAM"/>
    <property type="match status" value="1"/>
</dbReference>
<dbReference type="EMBL" id="UGRU01000001">
    <property type="protein sequence ID" value="SUA48662.1"/>
    <property type="molecule type" value="Genomic_DNA"/>
</dbReference>
<keyword evidence="2" id="KW-0949">S-adenosyl-L-methionine</keyword>
<organism evidence="7 8">
    <name type="scientific">Nocardia africana</name>
    <dbReference type="NCBI Taxonomy" id="134964"/>
    <lineage>
        <taxon>Bacteria</taxon>
        <taxon>Bacillati</taxon>
        <taxon>Actinomycetota</taxon>
        <taxon>Actinomycetes</taxon>
        <taxon>Mycobacteriales</taxon>
        <taxon>Nocardiaceae</taxon>
        <taxon>Nocardia</taxon>
    </lineage>
</organism>
<evidence type="ECO:0000256" key="1">
    <source>
        <dbReference type="ARBA" id="ARBA00017228"/>
    </source>
</evidence>
<proteinExistence type="predicted"/>
<dbReference type="SMART" id="SM00729">
    <property type="entry name" value="Elp3"/>
    <property type="match status" value="1"/>
</dbReference>
<dbReference type="GO" id="GO:0005737">
    <property type="term" value="C:cytoplasm"/>
    <property type="evidence" value="ECO:0007669"/>
    <property type="project" value="TreeGrafter"/>
</dbReference>
<dbReference type="RefSeq" id="WP_167355081.1">
    <property type="nucleotide sequence ID" value="NZ_JAJFOE010000002.1"/>
</dbReference>
<dbReference type="GO" id="GO:0046872">
    <property type="term" value="F:metal ion binding"/>
    <property type="evidence" value="ECO:0007669"/>
    <property type="project" value="UniProtKB-KW"/>
</dbReference>
<dbReference type="SUPFAM" id="SSF102114">
    <property type="entry name" value="Radical SAM enzymes"/>
    <property type="match status" value="1"/>
</dbReference>
<dbReference type="PANTHER" id="PTHR13932:SF5">
    <property type="entry name" value="RADICAL S-ADENOSYL METHIONINE DOMAIN-CONTAINING PROTEIN 1, MITOCHONDRIAL"/>
    <property type="match status" value="1"/>
</dbReference>
<evidence type="ECO:0000313" key="8">
    <source>
        <dbReference type="Proteomes" id="UP000255082"/>
    </source>
</evidence>
<evidence type="ECO:0000256" key="2">
    <source>
        <dbReference type="ARBA" id="ARBA00022691"/>
    </source>
</evidence>
<sequence length="475" mass="52430">MLPFESFSYPFFDLSTAADHRGVVSSYLSATDTPIPSDHTSGHRALYVHIPFCDSICSFCPFTKSVGTPERITAYLAALHTELRVLGGTPRIRDWKIDSIYMGGGTPSVLSVEQIAALMAEIRANFEITDDAEISFEFEAKSVDHDKFAALRELGVTRVSFGVQSFDPKIREMVNLTASLDQVYDAIRWAGTYFTNTNLDMMAGFPGQDRDHAYLDARTAADSGIASVSIYPVDYVMTMPGWQERIRSGQLPAPAALDERSRMFHVARAALGESMGVQNMYCYGPANAPATRYMFSTLYGGYRDEAVGVGSGAYSFIKGLAWMNEADERRYVKTAGTGVLPVTMSSPGHAYEKGLVFFPKRLTFDMRDLPILGLENVYRERIESIMTAGHAEIDGDTLRLTTSGESVYSELMAHFFSDMQARVYQRLVRRLSTEVGVIDEREWQAGAARVAAMGAATALPGASSRRRLPLVGSRR</sequence>
<keyword evidence="5" id="KW-0411">Iron-sulfur</keyword>
<name>A0A378X6A6_9NOCA</name>
<protein>
    <recommendedName>
        <fullName evidence="1">Heme chaperone HemW</fullName>
    </recommendedName>
</protein>
<dbReference type="AlphaFoldDB" id="A0A378X6A6"/>
<evidence type="ECO:0000256" key="4">
    <source>
        <dbReference type="ARBA" id="ARBA00023004"/>
    </source>
</evidence>
<evidence type="ECO:0000313" key="7">
    <source>
        <dbReference type="EMBL" id="SUA48662.1"/>
    </source>
</evidence>
<dbReference type="GO" id="GO:0016491">
    <property type="term" value="F:oxidoreductase activity"/>
    <property type="evidence" value="ECO:0007669"/>
    <property type="project" value="UniProtKB-KW"/>
</dbReference>